<dbReference type="Proteomes" id="UP000013827">
    <property type="component" value="Unassembled WGS sequence"/>
</dbReference>
<evidence type="ECO:0000256" key="4">
    <source>
        <dbReference type="RuleBase" id="RU003465"/>
    </source>
</evidence>
<dbReference type="Pfam" id="PF00481">
    <property type="entry name" value="PP2C"/>
    <property type="match status" value="2"/>
</dbReference>
<evidence type="ECO:0000256" key="2">
    <source>
        <dbReference type="ARBA" id="ARBA00022801"/>
    </source>
</evidence>
<accession>A0A0D3K9J5</accession>
<keyword evidence="3 4" id="KW-0904">Protein phosphatase</keyword>
<evidence type="ECO:0000313" key="7">
    <source>
        <dbReference type="EnsemblProtists" id="EOD32430"/>
    </source>
</evidence>
<dbReference type="EnsemblProtists" id="EOD32430">
    <property type="protein sequence ID" value="EOD32430"/>
    <property type="gene ID" value="EMIHUDRAFT_468033"/>
</dbReference>
<evidence type="ECO:0000256" key="1">
    <source>
        <dbReference type="ARBA" id="ARBA00022723"/>
    </source>
</evidence>
<evidence type="ECO:0000256" key="5">
    <source>
        <dbReference type="SAM" id="MobiDB-lite"/>
    </source>
</evidence>
<name>A0A0D3K9J5_EMIH1</name>
<dbReference type="InterPro" id="IPR001932">
    <property type="entry name" value="PPM-type_phosphatase-like_dom"/>
</dbReference>
<keyword evidence="1" id="KW-0479">Metal-binding</keyword>
<dbReference type="PANTHER" id="PTHR47992">
    <property type="entry name" value="PROTEIN PHOSPHATASE"/>
    <property type="match status" value="1"/>
</dbReference>
<dbReference type="AlphaFoldDB" id="A0A0D3K9J5"/>
<dbReference type="GO" id="GO:0046872">
    <property type="term" value="F:metal ion binding"/>
    <property type="evidence" value="ECO:0007669"/>
    <property type="project" value="UniProtKB-KW"/>
</dbReference>
<feature type="domain" description="PPM-type phosphatase" evidence="6">
    <location>
        <begin position="21"/>
        <end position="414"/>
    </location>
</feature>
<dbReference type="RefSeq" id="XP_005784859.1">
    <property type="nucleotide sequence ID" value="XM_005784802.1"/>
</dbReference>
<dbReference type="STRING" id="2903.R1F0N2"/>
<feature type="region of interest" description="Disordered" evidence="5">
    <location>
        <begin position="190"/>
        <end position="233"/>
    </location>
</feature>
<dbReference type="HOGENOM" id="CLU_640296_0_0_1"/>
<dbReference type="SUPFAM" id="SSF81606">
    <property type="entry name" value="PP2C-like"/>
    <property type="match status" value="1"/>
</dbReference>
<dbReference type="Gene3D" id="3.60.40.10">
    <property type="entry name" value="PPM-type phosphatase domain"/>
    <property type="match status" value="1"/>
</dbReference>
<dbReference type="InterPro" id="IPR000222">
    <property type="entry name" value="PP2C_BS"/>
</dbReference>
<dbReference type="GO" id="GO:0004722">
    <property type="term" value="F:protein serine/threonine phosphatase activity"/>
    <property type="evidence" value="ECO:0007669"/>
    <property type="project" value="InterPro"/>
</dbReference>
<dbReference type="SMART" id="SM00332">
    <property type="entry name" value="PP2Cc"/>
    <property type="match status" value="1"/>
</dbReference>
<dbReference type="eggNOG" id="KOG0698">
    <property type="taxonomic scope" value="Eukaryota"/>
</dbReference>
<keyword evidence="2 4" id="KW-0378">Hydrolase</keyword>
<feature type="compositionally biased region" description="Gly residues" evidence="5">
    <location>
        <begin position="285"/>
        <end position="301"/>
    </location>
</feature>
<dbReference type="GeneID" id="17277703"/>
<comment type="similarity">
    <text evidence="4">Belongs to the PP2C family.</text>
</comment>
<feature type="compositionally biased region" description="Basic and acidic residues" evidence="5">
    <location>
        <begin position="191"/>
        <end position="206"/>
    </location>
</feature>
<proteinExistence type="inferred from homology"/>
<evidence type="ECO:0000313" key="8">
    <source>
        <dbReference type="Proteomes" id="UP000013827"/>
    </source>
</evidence>
<dbReference type="InterPro" id="IPR015655">
    <property type="entry name" value="PP2C"/>
</dbReference>
<evidence type="ECO:0000259" key="6">
    <source>
        <dbReference type="PROSITE" id="PS51746"/>
    </source>
</evidence>
<organism evidence="7 8">
    <name type="scientific">Emiliania huxleyi (strain CCMP1516)</name>
    <dbReference type="NCBI Taxonomy" id="280463"/>
    <lineage>
        <taxon>Eukaryota</taxon>
        <taxon>Haptista</taxon>
        <taxon>Haptophyta</taxon>
        <taxon>Prymnesiophyceae</taxon>
        <taxon>Isochrysidales</taxon>
        <taxon>Noelaerhabdaceae</taxon>
        <taxon>Emiliania</taxon>
    </lineage>
</organism>
<keyword evidence="8" id="KW-1185">Reference proteome</keyword>
<dbReference type="CDD" id="cd00143">
    <property type="entry name" value="PP2Cc"/>
    <property type="match status" value="1"/>
</dbReference>
<sequence>MSPEMGAKAVAAPFPPEVVGTYSCHGVEPGRSAGEMMAKINQDRGCVCYPFGVEGEKTSALFCVFDGHGVCGDKVSHYAMHGMQAKLEQHPLLASDPKTALEQVFIAIDTELQTDSSIDAELSGTTAVVALARWTQGGRGKVWVANVGDSRAAAAVPPSGGASPRTASLHGASSVMAVQKGGKLKAVALSEDQKPDTPAEQKRIEKAGGFVSPPEEERTQRRPRRERARSIGDHLVGGKGVIAKPEVKEVGRRRRAAAAGGGGGGAAPRGGLAPHSSARAPGAGQPAGGGVGGGGGKGGPRPRGCPRVGDFVSSVASPSRSAVRTAATCSAGRTGSGWGGRGVCASAGVATCQPAGRGCRPPHRLAGAGVRTILRVSCGFSDLSRLAGLLRSVSCAQSDSAVSCARSSACLVSFAACTGYAAHSAVWAL</sequence>
<dbReference type="PROSITE" id="PS01032">
    <property type="entry name" value="PPM_1"/>
    <property type="match status" value="1"/>
</dbReference>
<feature type="compositionally biased region" description="Gly residues" evidence="5">
    <location>
        <begin position="259"/>
        <end position="268"/>
    </location>
</feature>
<dbReference type="KEGG" id="ehx:EMIHUDRAFT_468033"/>
<evidence type="ECO:0000256" key="3">
    <source>
        <dbReference type="ARBA" id="ARBA00022912"/>
    </source>
</evidence>
<protein>
    <recommendedName>
        <fullName evidence="6">PPM-type phosphatase domain-containing protein</fullName>
    </recommendedName>
</protein>
<reference evidence="7" key="2">
    <citation type="submission" date="2024-10" db="UniProtKB">
        <authorList>
            <consortium name="EnsemblProtists"/>
        </authorList>
    </citation>
    <scope>IDENTIFICATION</scope>
</reference>
<dbReference type="PaxDb" id="2903-EOD32430"/>
<feature type="region of interest" description="Disordered" evidence="5">
    <location>
        <begin position="246"/>
        <end position="305"/>
    </location>
</feature>
<dbReference type="InterPro" id="IPR036457">
    <property type="entry name" value="PPM-type-like_dom_sf"/>
</dbReference>
<dbReference type="PROSITE" id="PS51746">
    <property type="entry name" value="PPM_2"/>
    <property type="match status" value="1"/>
</dbReference>
<reference evidence="8" key="1">
    <citation type="journal article" date="2013" name="Nature">
        <title>Pan genome of the phytoplankton Emiliania underpins its global distribution.</title>
        <authorList>
            <person name="Read B.A."/>
            <person name="Kegel J."/>
            <person name="Klute M.J."/>
            <person name="Kuo A."/>
            <person name="Lefebvre S.C."/>
            <person name="Maumus F."/>
            <person name="Mayer C."/>
            <person name="Miller J."/>
            <person name="Monier A."/>
            <person name="Salamov A."/>
            <person name="Young J."/>
            <person name="Aguilar M."/>
            <person name="Claverie J.M."/>
            <person name="Frickenhaus S."/>
            <person name="Gonzalez K."/>
            <person name="Herman E.K."/>
            <person name="Lin Y.C."/>
            <person name="Napier J."/>
            <person name="Ogata H."/>
            <person name="Sarno A.F."/>
            <person name="Shmutz J."/>
            <person name="Schroeder D."/>
            <person name="de Vargas C."/>
            <person name="Verret F."/>
            <person name="von Dassow P."/>
            <person name="Valentin K."/>
            <person name="Van de Peer Y."/>
            <person name="Wheeler G."/>
            <person name="Dacks J.B."/>
            <person name="Delwiche C.F."/>
            <person name="Dyhrman S.T."/>
            <person name="Glockner G."/>
            <person name="John U."/>
            <person name="Richards T."/>
            <person name="Worden A.Z."/>
            <person name="Zhang X."/>
            <person name="Grigoriev I.V."/>
            <person name="Allen A.E."/>
            <person name="Bidle K."/>
            <person name="Borodovsky M."/>
            <person name="Bowler C."/>
            <person name="Brownlee C."/>
            <person name="Cock J.M."/>
            <person name="Elias M."/>
            <person name="Gladyshev V.N."/>
            <person name="Groth M."/>
            <person name="Guda C."/>
            <person name="Hadaegh A."/>
            <person name="Iglesias-Rodriguez M.D."/>
            <person name="Jenkins J."/>
            <person name="Jones B.M."/>
            <person name="Lawson T."/>
            <person name="Leese F."/>
            <person name="Lindquist E."/>
            <person name="Lobanov A."/>
            <person name="Lomsadze A."/>
            <person name="Malik S.B."/>
            <person name="Marsh M.E."/>
            <person name="Mackinder L."/>
            <person name="Mock T."/>
            <person name="Mueller-Roeber B."/>
            <person name="Pagarete A."/>
            <person name="Parker M."/>
            <person name="Probert I."/>
            <person name="Quesneville H."/>
            <person name="Raines C."/>
            <person name="Rensing S.A."/>
            <person name="Riano-Pachon D.M."/>
            <person name="Richier S."/>
            <person name="Rokitta S."/>
            <person name="Shiraiwa Y."/>
            <person name="Soanes D.M."/>
            <person name="van der Giezen M."/>
            <person name="Wahlund T.M."/>
            <person name="Williams B."/>
            <person name="Wilson W."/>
            <person name="Wolfe G."/>
            <person name="Wurch L.L."/>
        </authorList>
    </citation>
    <scope>NUCLEOTIDE SEQUENCE</scope>
</reference>